<evidence type="ECO:0000256" key="4">
    <source>
        <dbReference type="ARBA" id="ARBA00004536"/>
    </source>
</evidence>
<keyword evidence="17" id="KW-0325">Glycoprotein</keyword>
<dbReference type="SMART" id="SM00112">
    <property type="entry name" value="CA"/>
    <property type="match status" value="4"/>
</dbReference>
<dbReference type="GO" id="GO:0014704">
    <property type="term" value="C:intercalated disc"/>
    <property type="evidence" value="ECO:0007669"/>
    <property type="project" value="TreeGrafter"/>
</dbReference>
<proteinExistence type="predicted"/>
<evidence type="ECO:0000313" key="24">
    <source>
        <dbReference type="Proteomes" id="UP000261380"/>
    </source>
</evidence>
<reference evidence="23" key="2">
    <citation type="submission" date="2025-09" db="UniProtKB">
        <authorList>
            <consortium name="Ensembl"/>
        </authorList>
    </citation>
    <scope>IDENTIFICATION</scope>
</reference>
<dbReference type="GO" id="GO:0099634">
    <property type="term" value="C:postsynaptic specialization membrane"/>
    <property type="evidence" value="ECO:0007669"/>
    <property type="project" value="TreeGrafter"/>
</dbReference>
<dbReference type="InterPro" id="IPR000233">
    <property type="entry name" value="Cadherin_Y-type_LIR"/>
</dbReference>
<evidence type="ECO:0000256" key="20">
    <source>
        <dbReference type="RuleBase" id="RU004358"/>
    </source>
</evidence>
<dbReference type="InterPro" id="IPR020894">
    <property type="entry name" value="Cadherin_CS"/>
</dbReference>
<dbReference type="STRING" id="32473.ENSXCOP00000019700"/>
<keyword evidence="11" id="KW-0677">Repeat</keyword>
<evidence type="ECO:0000256" key="3">
    <source>
        <dbReference type="ARBA" id="ARBA00004251"/>
    </source>
</evidence>
<keyword evidence="12 18" id="KW-0106">Calcium</keyword>
<dbReference type="GO" id="GO:0030057">
    <property type="term" value="C:desmosome"/>
    <property type="evidence" value="ECO:0007669"/>
    <property type="project" value="UniProtKB-SubCell"/>
</dbReference>
<evidence type="ECO:0000256" key="11">
    <source>
        <dbReference type="ARBA" id="ARBA00022737"/>
    </source>
</evidence>
<dbReference type="AlphaFoldDB" id="A0A3B5M880"/>
<dbReference type="GO" id="GO:0000902">
    <property type="term" value="P:cell morphogenesis"/>
    <property type="evidence" value="ECO:0007669"/>
    <property type="project" value="TreeGrafter"/>
</dbReference>
<feature type="domain" description="Cadherin" evidence="22">
    <location>
        <begin position="308"/>
        <end position="420"/>
    </location>
</feature>
<feature type="domain" description="Cadherin" evidence="22">
    <location>
        <begin position="132"/>
        <end position="201"/>
    </location>
</feature>
<dbReference type="InterPro" id="IPR002126">
    <property type="entry name" value="Cadherin-like_dom"/>
</dbReference>
<dbReference type="GO" id="GO:0016477">
    <property type="term" value="P:cell migration"/>
    <property type="evidence" value="ECO:0007669"/>
    <property type="project" value="TreeGrafter"/>
</dbReference>
<dbReference type="GO" id="GO:0007156">
    <property type="term" value="P:homophilic cell adhesion via plasma membrane adhesion molecules"/>
    <property type="evidence" value="ECO:0007669"/>
    <property type="project" value="InterPro"/>
</dbReference>
<dbReference type="GO" id="GO:0005509">
    <property type="term" value="F:calcium ion binding"/>
    <property type="evidence" value="ECO:0007669"/>
    <property type="project" value="UniProtKB-UniRule"/>
</dbReference>
<comment type="subcellular location">
    <subcellularLocation>
        <location evidence="4">Cell junction</location>
        <location evidence="4">Adherens junction</location>
    </subcellularLocation>
    <subcellularLocation>
        <location evidence="5">Cell junction</location>
        <location evidence="5">Desmosome</location>
    </subcellularLocation>
    <subcellularLocation>
        <location evidence="1">Cell membrane</location>
        <location evidence="1">Sarcolemma</location>
    </subcellularLocation>
    <subcellularLocation>
        <location evidence="3 19">Cell membrane</location>
        <topology evidence="3 19">Single-pass type I membrane protein</topology>
    </subcellularLocation>
    <subcellularLocation>
        <location evidence="2">Cell surface</location>
    </subcellularLocation>
</comment>
<keyword evidence="15 21" id="KW-1133">Transmembrane helix</keyword>
<feature type="domain" description="Cadherin" evidence="22">
    <location>
        <begin position="421"/>
        <end position="526"/>
    </location>
</feature>
<evidence type="ECO:0000256" key="15">
    <source>
        <dbReference type="ARBA" id="ARBA00022989"/>
    </source>
</evidence>
<sequence>ESCYIPDSLHVVSPQNIPVGYQITKAVGCDPKTLRLTVEDPSFTIQSNGAIVALSPVSVATRGRTFSVRAQDNSGPESEMEVHLVCSTKQETNENGQVILKRTKRRWSPPPINILENDIGSFPKSLEKIVSDSEAKHNVYYTIEGPGVNLDPSGIFSLDSASGVLKVHRTLDREMIAQYTVDLPLDIVVKVDDVNDNAPVFQGKLEFSVLEQTLAEVVGKVNATDKDDPETDHVRIRYKLINGLDFFAINAETGVITTISKNLDRETKDIHLVTIEIRDLKGAPTGLSNTATATITLKDINDNPPTFTQSSYKTTVPENEGEKLLLRIPVKDKDLINTPNWVSKFVITKGNENGNFRIDTDPKTNDGLLYVTKPLDYEKTKNVMLEISAQNQEKLVGASTNWMSIPVEVAVTDIDEGPEFLPPTVRYTVKENIPNGTVIGTYKATDPETKSSDGILYYKVSDPGSWVGVNSNTGELTVTNTIDRESPLVQDGIYNITVKAVDATSKSGTGTVILVIEDENDNKPTIPNKLTMCKKPDGSLNSLVVVAQDNDLSPFSSPFSYSMPAKHDGNWDVSPYNGWYQCCVKELPLGFYKVSFIVKDLQGIGDTQTTTVRICQCMNGACIKKGRSIELGPLGILTLLLPLFLLLLLCLLMFSSCTTKSEKVPLDDKGFSSGILLPSNTEAPGDEVVNLLPPCHSVHENGFQQSFGLNTMNTHNMSSSQFDQYGQHVESKHLRNGMDSDQYIKDNALYRTWLTHDLYLKKKLAHMGRERDERYASDVMHSYDYEGNESFHGSVGCCSEQGDKENLDFLNTLGPKFKTLGEVCTKR</sequence>
<evidence type="ECO:0000256" key="14">
    <source>
        <dbReference type="ARBA" id="ARBA00022949"/>
    </source>
</evidence>
<dbReference type="PRINTS" id="PR01818">
    <property type="entry name" value="DESMOCADHERN"/>
</dbReference>
<dbReference type="GO" id="GO:0007043">
    <property type="term" value="P:cell-cell junction assembly"/>
    <property type="evidence" value="ECO:0007669"/>
    <property type="project" value="TreeGrafter"/>
</dbReference>
<dbReference type="PRINTS" id="PR00205">
    <property type="entry name" value="CADHERIN"/>
</dbReference>
<keyword evidence="9" id="KW-0479">Metal-binding</keyword>
<dbReference type="PANTHER" id="PTHR24027">
    <property type="entry name" value="CADHERIN-23"/>
    <property type="match status" value="1"/>
</dbReference>
<evidence type="ECO:0000256" key="12">
    <source>
        <dbReference type="ARBA" id="ARBA00022837"/>
    </source>
</evidence>
<dbReference type="GO" id="GO:0030027">
    <property type="term" value="C:lamellipodium"/>
    <property type="evidence" value="ECO:0007669"/>
    <property type="project" value="TreeGrafter"/>
</dbReference>
<keyword evidence="10" id="KW-0732">Signal</keyword>
<dbReference type="CDD" id="cd11304">
    <property type="entry name" value="Cadherin_repeat"/>
    <property type="match status" value="4"/>
</dbReference>
<dbReference type="PANTHER" id="PTHR24027:SF79">
    <property type="entry name" value="CADHERIN-2"/>
    <property type="match status" value="1"/>
</dbReference>
<dbReference type="GO" id="GO:0060027">
    <property type="term" value="P:convergent extension involved in gastrulation"/>
    <property type="evidence" value="ECO:0007669"/>
    <property type="project" value="UniProtKB-ARBA"/>
</dbReference>
<dbReference type="Pfam" id="PF00028">
    <property type="entry name" value="Cadherin"/>
    <property type="match status" value="4"/>
</dbReference>
<evidence type="ECO:0000256" key="17">
    <source>
        <dbReference type="ARBA" id="ARBA00023180"/>
    </source>
</evidence>
<dbReference type="GO" id="GO:0042383">
    <property type="term" value="C:sarcolemma"/>
    <property type="evidence" value="ECO:0007669"/>
    <property type="project" value="UniProtKB-SubCell"/>
</dbReference>
<evidence type="ECO:0000256" key="9">
    <source>
        <dbReference type="ARBA" id="ARBA00022723"/>
    </source>
</evidence>
<keyword evidence="24" id="KW-1185">Reference proteome</keyword>
<dbReference type="PROSITE" id="PS50268">
    <property type="entry name" value="CADHERIN_2"/>
    <property type="match status" value="4"/>
</dbReference>
<evidence type="ECO:0000256" key="1">
    <source>
        <dbReference type="ARBA" id="ARBA00004135"/>
    </source>
</evidence>
<dbReference type="Gene3D" id="4.10.900.10">
    <property type="entry name" value="TCF3-CBD (Catenin binding domain)"/>
    <property type="match status" value="1"/>
</dbReference>
<evidence type="ECO:0000313" key="23">
    <source>
        <dbReference type="Ensembl" id="ENSXCOP00000019700.1"/>
    </source>
</evidence>
<dbReference type="GO" id="GO:0048787">
    <property type="term" value="C:presynaptic active zone membrane"/>
    <property type="evidence" value="ECO:0007669"/>
    <property type="project" value="TreeGrafter"/>
</dbReference>
<evidence type="ECO:0000256" key="5">
    <source>
        <dbReference type="ARBA" id="ARBA00004568"/>
    </source>
</evidence>
<reference evidence="23" key="1">
    <citation type="submission" date="2025-08" db="UniProtKB">
        <authorList>
            <consortium name="Ensembl"/>
        </authorList>
    </citation>
    <scope>IDENTIFICATION</scope>
</reference>
<dbReference type="GO" id="GO:0005912">
    <property type="term" value="C:adherens junction"/>
    <property type="evidence" value="ECO:0007669"/>
    <property type="project" value="UniProtKB-SubCell"/>
</dbReference>
<dbReference type="GO" id="GO:0043005">
    <property type="term" value="C:neuron projection"/>
    <property type="evidence" value="ECO:0007669"/>
    <property type="project" value="TreeGrafter"/>
</dbReference>
<keyword evidence="6" id="KW-1003">Cell membrane</keyword>
<evidence type="ECO:0000259" key="22">
    <source>
        <dbReference type="PROSITE" id="PS50268"/>
    </source>
</evidence>
<dbReference type="GO" id="GO:0014069">
    <property type="term" value="C:postsynaptic density"/>
    <property type="evidence" value="ECO:0007669"/>
    <property type="project" value="TreeGrafter"/>
</dbReference>
<dbReference type="GO" id="GO:0008013">
    <property type="term" value="F:beta-catenin binding"/>
    <property type="evidence" value="ECO:0007669"/>
    <property type="project" value="TreeGrafter"/>
</dbReference>
<keyword evidence="14" id="KW-0965">Cell junction</keyword>
<evidence type="ECO:0000256" key="13">
    <source>
        <dbReference type="ARBA" id="ARBA00022889"/>
    </source>
</evidence>
<dbReference type="GO" id="GO:0016339">
    <property type="term" value="P:calcium-dependent cell-cell adhesion via plasma membrane cell adhesion molecules"/>
    <property type="evidence" value="ECO:0007669"/>
    <property type="project" value="TreeGrafter"/>
</dbReference>
<dbReference type="Ensembl" id="ENSXCOT00000019945.1">
    <property type="protein sequence ID" value="ENSXCOP00000019700.1"/>
    <property type="gene ID" value="ENSXCOG00000014792.1"/>
</dbReference>
<keyword evidence="16 21" id="KW-0472">Membrane</keyword>
<evidence type="ECO:0000256" key="10">
    <source>
        <dbReference type="ARBA" id="ARBA00022729"/>
    </source>
</evidence>
<evidence type="ECO:0000256" key="21">
    <source>
        <dbReference type="SAM" id="Phobius"/>
    </source>
</evidence>
<dbReference type="GeneTree" id="ENSGT01030000234624"/>
<dbReference type="Pfam" id="PF01049">
    <property type="entry name" value="CADH_Y-type_LIR"/>
    <property type="match status" value="1"/>
</dbReference>
<dbReference type="InterPro" id="IPR027397">
    <property type="entry name" value="Catenin-bd_sf"/>
</dbReference>
<evidence type="ECO:0000256" key="16">
    <source>
        <dbReference type="ARBA" id="ARBA00023136"/>
    </source>
</evidence>
<accession>A0A3B5M880</accession>
<evidence type="ECO:0000256" key="2">
    <source>
        <dbReference type="ARBA" id="ARBA00004241"/>
    </source>
</evidence>
<evidence type="ECO:0000256" key="19">
    <source>
        <dbReference type="RuleBase" id="RU003318"/>
    </source>
</evidence>
<dbReference type="GO" id="GO:0016342">
    <property type="term" value="C:catenin complex"/>
    <property type="evidence" value="ECO:0007669"/>
    <property type="project" value="TreeGrafter"/>
</dbReference>
<dbReference type="FunFam" id="2.60.40.60:FF:000019">
    <property type="entry name" value="Cadherin 2"/>
    <property type="match status" value="1"/>
</dbReference>
<dbReference type="GO" id="GO:0005737">
    <property type="term" value="C:cytoplasm"/>
    <property type="evidence" value="ECO:0007669"/>
    <property type="project" value="TreeGrafter"/>
</dbReference>
<feature type="domain" description="Cadherin" evidence="22">
    <location>
        <begin position="201"/>
        <end position="307"/>
    </location>
</feature>
<keyword evidence="13 19" id="KW-0130">Cell adhesion</keyword>
<evidence type="ECO:0000256" key="18">
    <source>
        <dbReference type="PROSITE-ProRule" id="PRU00043"/>
    </source>
</evidence>
<evidence type="ECO:0000256" key="6">
    <source>
        <dbReference type="ARBA" id="ARBA00022475"/>
    </source>
</evidence>
<dbReference type="FunFam" id="2.60.40.60:FF:000027">
    <property type="entry name" value="Cadherin 2"/>
    <property type="match status" value="1"/>
</dbReference>
<dbReference type="SUPFAM" id="SSF49313">
    <property type="entry name" value="Cadherin-like"/>
    <property type="match status" value="6"/>
</dbReference>
<keyword evidence="8 19" id="KW-0812">Transmembrane</keyword>
<dbReference type="InterPro" id="IPR015919">
    <property type="entry name" value="Cadherin-like_sf"/>
</dbReference>
<evidence type="ECO:0000256" key="8">
    <source>
        <dbReference type="ARBA" id="ARBA00022692"/>
    </source>
</evidence>
<dbReference type="InterPro" id="IPR039808">
    <property type="entry name" value="Cadherin"/>
</dbReference>
<dbReference type="Gene3D" id="2.60.40.60">
    <property type="entry name" value="Cadherins"/>
    <property type="match status" value="6"/>
</dbReference>
<dbReference type="GO" id="GO:0034332">
    <property type="term" value="P:adherens junction organization"/>
    <property type="evidence" value="ECO:0007669"/>
    <property type="project" value="TreeGrafter"/>
</dbReference>
<protein>
    <submittedName>
        <fullName evidence="23">Desmocollin 1</fullName>
    </submittedName>
</protein>
<organism evidence="23 24">
    <name type="scientific">Xiphophorus couchianus</name>
    <name type="common">Monterrey platyfish</name>
    <dbReference type="NCBI Taxonomy" id="32473"/>
    <lineage>
        <taxon>Eukaryota</taxon>
        <taxon>Metazoa</taxon>
        <taxon>Chordata</taxon>
        <taxon>Craniata</taxon>
        <taxon>Vertebrata</taxon>
        <taxon>Euteleostomi</taxon>
        <taxon>Actinopterygii</taxon>
        <taxon>Neopterygii</taxon>
        <taxon>Teleostei</taxon>
        <taxon>Neoteleostei</taxon>
        <taxon>Acanthomorphata</taxon>
        <taxon>Ovalentaria</taxon>
        <taxon>Atherinomorphae</taxon>
        <taxon>Cyprinodontiformes</taxon>
        <taxon>Poeciliidae</taxon>
        <taxon>Poeciliinae</taxon>
        <taxon>Xiphophorus</taxon>
    </lineage>
</organism>
<feature type="transmembrane region" description="Helical" evidence="21">
    <location>
        <begin position="631"/>
        <end position="654"/>
    </location>
</feature>
<dbReference type="FunFam" id="2.60.40.60:FF:000011">
    <property type="entry name" value="Cadherin 1"/>
    <property type="match status" value="1"/>
</dbReference>
<name>A0A3B5M880_9TELE</name>
<dbReference type="PROSITE" id="PS00232">
    <property type="entry name" value="CADHERIN_1"/>
    <property type="match status" value="2"/>
</dbReference>
<dbReference type="GO" id="GO:0009986">
    <property type="term" value="C:cell surface"/>
    <property type="evidence" value="ECO:0007669"/>
    <property type="project" value="UniProtKB-SubCell"/>
</dbReference>
<dbReference type="GO" id="GO:0044331">
    <property type="term" value="P:cell-cell adhesion mediated by cadherin"/>
    <property type="evidence" value="ECO:0007669"/>
    <property type="project" value="TreeGrafter"/>
</dbReference>
<comment type="function">
    <text evidence="20">A component of desmosome cell-cell junctions which are required for positive regulation of cellular adhesion. Involved in the interaction of plaque proteins and intermediate filaments mediating cell-cell adhesion.</text>
</comment>
<dbReference type="GO" id="GO:0007416">
    <property type="term" value="P:synapse assembly"/>
    <property type="evidence" value="ECO:0007669"/>
    <property type="project" value="TreeGrafter"/>
</dbReference>
<dbReference type="SMART" id="SM01055">
    <property type="entry name" value="Cadherin_pro"/>
    <property type="match status" value="1"/>
</dbReference>
<keyword evidence="7" id="KW-0165">Cleavage on pair of basic residues</keyword>
<dbReference type="InterPro" id="IPR014868">
    <property type="entry name" value="Cadherin_pro_dom"/>
</dbReference>
<dbReference type="GO" id="GO:0045296">
    <property type="term" value="F:cadherin binding"/>
    <property type="evidence" value="ECO:0007669"/>
    <property type="project" value="TreeGrafter"/>
</dbReference>
<dbReference type="Proteomes" id="UP000261380">
    <property type="component" value="Unplaced"/>
</dbReference>
<gene>
    <name evidence="23" type="primary">DSC3</name>
    <name evidence="23" type="synonym">DSC2</name>
</gene>
<dbReference type="InterPro" id="IPR009122">
    <property type="entry name" value="Desmosomal_cadherin"/>
</dbReference>
<dbReference type="GO" id="GO:0045177">
    <property type="term" value="C:apical part of cell"/>
    <property type="evidence" value="ECO:0007669"/>
    <property type="project" value="TreeGrafter"/>
</dbReference>
<evidence type="ECO:0000256" key="7">
    <source>
        <dbReference type="ARBA" id="ARBA00022685"/>
    </source>
</evidence>